<feature type="compositionally biased region" description="Polar residues" evidence="1">
    <location>
        <begin position="38"/>
        <end position="57"/>
    </location>
</feature>
<dbReference type="Proteomes" id="UP000274429">
    <property type="component" value="Unassembled WGS sequence"/>
</dbReference>
<keyword evidence="3" id="KW-1185">Reference proteome</keyword>
<dbReference type="OrthoDB" id="10274690at2759"/>
<gene>
    <name evidence="2" type="ORF">TTAC_LOCUS9509</name>
</gene>
<evidence type="ECO:0000313" key="3">
    <source>
        <dbReference type="Proteomes" id="UP000274429"/>
    </source>
</evidence>
<sequence>MVRLGFMEPSEETRASDQKQDVSNSTAGAEQNPGDLNEISNLSQNPGNVNEASGSGENQDDWNAARPIEWTRVNDIKWADWYLCRLLFTKRKQLSLDLGIPALQYYLDYEKYFQELEMEKFAAEFKQDIRCLIITPFDYKRILSHTMTHYLCHVPVLKSAAPMRLKLDVSSGVPNFSHIWEQYLEEVGGTLVDSYEYEVEIGDKQNHLMPEYDCAIFHGDTCRPGDGCLHLWELFHDISREQVFAITGAKAQDSRSTSNLDFIRNVVMRRGISHESVVDNEANLSLRLVFGDTPRAS</sequence>
<reference evidence="4" key="1">
    <citation type="submission" date="2017-02" db="UniProtKB">
        <authorList>
            <consortium name="WormBaseParasite"/>
        </authorList>
    </citation>
    <scope>IDENTIFICATION</scope>
</reference>
<dbReference type="EMBL" id="UYWX01020854">
    <property type="protein sequence ID" value="VDM34334.1"/>
    <property type="molecule type" value="Genomic_DNA"/>
</dbReference>
<proteinExistence type="predicted"/>
<evidence type="ECO:0000256" key="1">
    <source>
        <dbReference type="SAM" id="MobiDB-lite"/>
    </source>
</evidence>
<name>A0A0R3X7J9_HYDTA</name>
<evidence type="ECO:0000313" key="2">
    <source>
        <dbReference type="EMBL" id="VDM34334.1"/>
    </source>
</evidence>
<protein>
    <submittedName>
        <fullName evidence="4">NYN domain-containing protein</fullName>
    </submittedName>
</protein>
<reference evidence="2 3" key="2">
    <citation type="submission" date="2018-11" db="EMBL/GenBank/DDBJ databases">
        <authorList>
            <consortium name="Pathogen Informatics"/>
        </authorList>
    </citation>
    <scope>NUCLEOTIDE SEQUENCE [LARGE SCALE GENOMIC DNA]</scope>
</reference>
<dbReference type="AlphaFoldDB" id="A0A0R3X7J9"/>
<feature type="compositionally biased region" description="Basic and acidic residues" evidence="1">
    <location>
        <begin position="11"/>
        <end position="20"/>
    </location>
</feature>
<accession>A0A0R3X7J9</accession>
<dbReference type="WBParaSite" id="TTAC_0000952401-mRNA-1">
    <property type="protein sequence ID" value="TTAC_0000952401-mRNA-1"/>
    <property type="gene ID" value="TTAC_0000952401"/>
</dbReference>
<organism evidence="4">
    <name type="scientific">Hydatigena taeniaeformis</name>
    <name type="common">Feline tapeworm</name>
    <name type="synonym">Taenia taeniaeformis</name>
    <dbReference type="NCBI Taxonomy" id="6205"/>
    <lineage>
        <taxon>Eukaryota</taxon>
        <taxon>Metazoa</taxon>
        <taxon>Spiralia</taxon>
        <taxon>Lophotrochozoa</taxon>
        <taxon>Platyhelminthes</taxon>
        <taxon>Cestoda</taxon>
        <taxon>Eucestoda</taxon>
        <taxon>Cyclophyllidea</taxon>
        <taxon>Taeniidae</taxon>
        <taxon>Hydatigera</taxon>
    </lineage>
</organism>
<feature type="region of interest" description="Disordered" evidence="1">
    <location>
        <begin position="1"/>
        <end position="61"/>
    </location>
</feature>
<evidence type="ECO:0000313" key="4">
    <source>
        <dbReference type="WBParaSite" id="TTAC_0000952401-mRNA-1"/>
    </source>
</evidence>